<gene>
    <name evidence="7" type="ORF">IFR04_007312</name>
</gene>
<evidence type="ECO:0000313" key="8">
    <source>
        <dbReference type="Proteomes" id="UP000664132"/>
    </source>
</evidence>
<dbReference type="PROSITE" id="PS00086">
    <property type="entry name" value="CYTOCHROME_P450"/>
    <property type="match status" value="1"/>
</dbReference>
<keyword evidence="6" id="KW-0812">Transmembrane</keyword>
<keyword evidence="2 4" id="KW-0479">Metal-binding</keyword>
<keyword evidence="4 5" id="KW-0349">Heme</keyword>
<comment type="similarity">
    <text evidence="5">Belongs to the cytochrome P450 family.</text>
</comment>
<evidence type="ECO:0000256" key="2">
    <source>
        <dbReference type="ARBA" id="ARBA00022723"/>
    </source>
</evidence>
<dbReference type="GO" id="GO:0004497">
    <property type="term" value="F:monooxygenase activity"/>
    <property type="evidence" value="ECO:0007669"/>
    <property type="project" value="UniProtKB-KW"/>
</dbReference>
<dbReference type="GO" id="GO:0005506">
    <property type="term" value="F:iron ion binding"/>
    <property type="evidence" value="ECO:0007669"/>
    <property type="project" value="InterPro"/>
</dbReference>
<dbReference type="GO" id="GO:0016705">
    <property type="term" value="F:oxidoreductase activity, acting on paired donors, with incorporation or reduction of molecular oxygen"/>
    <property type="evidence" value="ECO:0007669"/>
    <property type="project" value="InterPro"/>
</dbReference>
<accession>A0A8H7WAG4</accession>
<dbReference type="SUPFAM" id="SSF48264">
    <property type="entry name" value="Cytochrome P450"/>
    <property type="match status" value="1"/>
</dbReference>
<dbReference type="Proteomes" id="UP000664132">
    <property type="component" value="Unassembled WGS sequence"/>
</dbReference>
<comment type="caution">
    <text evidence="7">The sequence shown here is derived from an EMBL/GenBank/DDBJ whole genome shotgun (WGS) entry which is preliminary data.</text>
</comment>
<keyword evidence="5" id="KW-0503">Monooxygenase</keyword>
<organism evidence="7 8">
    <name type="scientific">Cadophora malorum</name>
    <dbReference type="NCBI Taxonomy" id="108018"/>
    <lineage>
        <taxon>Eukaryota</taxon>
        <taxon>Fungi</taxon>
        <taxon>Dikarya</taxon>
        <taxon>Ascomycota</taxon>
        <taxon>Pezizomycotina</taxon>
        <taxon>Leotiomycetes</taxon>
        <taxon>Helotiales</taxon>
        <taxon>Ploettnerulaceae</taxon>
        <taxon>Cadophora</taxon>
    </lineage>
</organism>
<dbReference type="CDD" id="cd11062">
    <property type="entry name" value="CYP58-like"/>
    <property type="match status" value="1"/>
</dbReference>
<evidence type="ECO:0000256" key="5">
    <source>
        <dbReference type="RuleBase" id="RU000461"/>
    </source>
</evidence>
<name>A0A8H7WAG4_9HELO</name>
<dbReference type="InterPro" id="IPR001128">
    <property type="entry name" value="Cyt_P450"/>
</dbReference>
<keyword evidence="8" id="KW-1185">Reference proteome</keyword>
<dbReference type="InterPro" id="IPR002401">
    <property type="entry name" value="Cyt_P450_E_grp-I"/>
</dbReference>
<dbReference type="OrthoDB" id="3945418at2759"/>
<protein>
    <recommendedName>
        <fullName evidence="9">Cytochrome P450</fullName>
    </recommendedName>
</protein>
<dbReference type="AlphaFoldDB" id="A0A8H7WAG4"/>
<keyword evidence="6" id="KW-0472">Membrane</keyword>
<evidence type="ECO:0008006" key="9">
    <source>
        <dbReference type="Google" id="ProtNLM"/>
    </source>
</evidence>
<dbReference type="InterPro" id="IPR036396">
    <property type="entry name" value="Cyt_P450_sf"/>
</dbReference>
<evidence type="ECO:0000256" key="4">
    <source>
        <dbReference type="PIRSR" id="PIRSR602401-1"/>
    </source>
</evidence>
<keyword evidence="5" id="KW-0560">Oxidoreductase</keyword>
<dbReference type="PRINTS" id="PR00463">
    <property type="entry name" value="EP450I"/>
</dbReference>
<evidence type="ECO:0000256" key="3">
    <source>
        <dbReference type="ARBA" id="ARBA00023004"/>
    </source>
</evidence>
<keyword evidence="3 4" id="KW-0408">Iron</keyword>
<dbReference type="Pfam" id="PF00067">
    <property type="entry name" value="p450"/>
    <property type="match status" value="1"/>
</dbReference>
<dbReference type="PANTHER" id="PTHR24305">
    <property type="entry name" value="CYTOCHROME P450"/>
    <property type="match status" value="1"/>
</dbReference>
<evidence type="ECO:0000256" key="1">
    <source>
        <dbReference type="ARBA" id="ARBA00001971"/>
    </source>
</evidence>
<sequence>MEFDSSIYAVAIGGLALYLVGLVVTGLYFHPLSNIPGPKLAAISRLYITYFNATGGSKFYLQIEELHERYGTLQAVLNILRPIIRIAPNEIHLSEPENHEKIYRTGSKYTKEPNFYAAFGCETSAFSTPSNELHRVRRAALNPLFSRKRVLDLEDVVQSKVGKLDQRLRDAATTGDEVDLHYGLRAISVDTITDYGFGKSYDLLDRQDFGKAFFETMRQLGPAVWFFQQWPFLQSIALSIPPWVAKRLSSNLGSFMQLQRECRDNIVAIKSAMDAGMKDESRTTIFHQLLNPKATEGHVVPSIDNLTDEGLVILGAASDTTGNAMAIAMYGVVSNPAIHSKLAAELNSAFPDPLAMLDFITLEKLPYLTAVIKEGLRLSYGVIGRLPRVVNESGVSFHGFDIPPGTIVGMSAYMMHRNPEQSPNPDTFDPERWTDLATARRLDKYLVPFSRGQRQCIGIP</sequence>
<feature type="transmembrane region" description="Helical" evidence="6">
    <location>
        <begin position="6"/>
        <end position="29"/>
    </location>
</feature>
<dbReference type="PANTHER" id="PTHR24305:SF152">
    <property type="entry name" value="P450, PUTATIVE (EUROFUNG)-RELATED"/>
    <property type="match status" value="1"/>
</dbReference>
<reference evidence="7" key="1">
    <citation type="submission" date="2021-02" db="EMBL/GenBank/DDBJ databases">
        <title>Genome sequence Cadophora malorum strain M34.</title>
        <authorList>
            <person name="Stefanovic E."/>
            <person name="Vu D."/>
            <person name="Scully C."/>
            <person name="Dijksterhuis J."/>
            <person name="Roader J."/>
            <person name="Houbraken J."/>
        </authorList>
    </citation>
    <scope>NUCLEOTIDE SEQUENCE</scope>
    <source>
        <strain evidence="7">M34</strain>
    </source>
</reference>
<dbReference type="EMBL" id="JAFJYH010000103">
    <property type="protein sequence ID" value="KAG4419518.1"/>
    <property type="molecule type" value="Genomic_DNA"/>
</dbReference>
<dbReference type="Gene3D" id="1.10.630.10">
    <property type="entry name" value="Cytochrome P450"/>
    <property type="match status" value="1"/>
</dbReference>
<comment type="cofactor">
    <cofactor evidence="1 4">
        <name>heme</name>
        <dbReference type="ChEBI" id="CHEBI:30413"/>
    </cofactor>
</comment>
<evidence type="ECO:0000256" key="6">
    <source>
        <dbReference type="SAM" id="Phobius"/>
    </source>
</evidence>
<dbReference type="GO" id="GO:0020037">
    <property type="term" value="F:heme binding"/>
    <property type="evidence" value="ECO:0007669"/>
    <property type="project" value="InterPro"/>
</dbReference>
<dbReference type="InterPro" id="IPR017972">
    <property type="entry name" value="Cyt_P450_CS"/>
</dbReference>
<evidence type="ECO:0000313" key="7">
    <source>
        <dbReference type="EMBL" id="KAG4419518.1"/>
    </source>
</evidence>
<keyword evidence="6" id="KW-1133">Transmembrane helix</keyword>
<dbReference type="InterPro" id="IPR050121">
    <property type="entry name" value="Cytochrome_P450_monoxygenase"/>
</dbReference>
<proteinExistence type="inferred from homology"/>
<feature type="binding site" description="axial binding residue" evidence="4">
    <location>
        <position position="456"/>
    </location>
    <ligand>
        <name>heme</name>
        <dbReference type="ChEBI" id="CHEBI:30413"/>
    </ligand>
    <ligandPart>
        <name>Fe</name>
        <dbReference type="ChEBI" id="CHEBI:18248"/>
    </ligandPart>
</feature>